<evidence type="ECO:0000256" key="7">
    <source>
        <dbReference type="SAM" id="SignalP"/>
    </source>
</evidence>
<evidence type="ECO:0000313" key="9">
    <source>
        <dbReference type="EMBL" id="XBY42869.1"/>
    </source>
</evidence>
<evidence type="ECO:0000256" key="1">
    <source>
        <dbReference type="ARBA" id="ARBA00004459"/>
    </source>
</evidence>
<dbReference type="InterPro" id="IPR051407">
    <property type="entry name" value="Bact_OM_lipoprot/Surf_antigen"/>
</dbReference>
<dbReference type="EMBL" id="CP158568">
    <property type="protein sequence ID" value="XBY42869.1"/>
    <property type="molecule type" value="Genomic_DNA"/>
</dbReference>
<protein>
    <recommendedName>
        <fullName evidence="3">17 kDa surface antigen</fullName>
    </recommendedName>
</protein>
<dbReference type="Pfam" id="PF05433">
    <property type="entry name" value="Rick_17kDa_Anti"/>
    <property type="match status" value="1"/>
</dbReference>
<evidence type="ECO:0000256" key="3">
    <source>
        <dbReference type="ARBA" id="ARBA00015281"/>
    </source>
</evidence>
<evidence type="ECO:0000256" key="6">
    <source>
        <dbReference type="SAM" id="MobiDB-lite"/>
    </source>
</evidence>
<comment type="similarity">
    <text evidence="2">Belongs to the rickettsiale 17 kDa surface antigen family.</text>
</comment>
<keyword evidence="5" id="KW-0449">Lipoprotein</keyword>
<feature type="domain" description="Glycine zipper 2TM" evidence="8">
    <location>
        <begin position="27"/>
        <end position="68"/>
    </location>
</feature>
<feature type="signal peptide" evidence="7">
    <location>
        <begin position="1"/>
        <end position="21"/>
    </location>
</feature>
<dbReference type="PANTHER" id="PTHR35603:SF2">
    <property type="entry name" value="OUTER MEMBRANE LIPOPROTEIN"/>
    <property type="match status" value="1"/>
</dbReference>
<dbReference type="AlphaFoldDB" id="A0AAU7X491"/>
<feature type="region of interest" description="Disordered" evidence="6">
    <location>
        <begin position="90"/>
        <end position="109"/>
    </location>
</feature>
<dbReference type="KEGG" id="mflg:ABS361_12155"/>
<proteinExistence type="inferred from homology"/>
<accession>A0AAU7X491</accession>
<evidence type="ECO:0000256" key="4">
    <source>
        <dbReference type="ARBA" id="ARBA00023136"/>
    </source>
</evidence>
<keyword evidence="7" id="KW-0732">Signal</keyword>
<dbReference type="PIRSF" id="PIRSF002721">
    <property type="entry name" value="Surface_antigen_Rickettsia"/>
    <property type="match status" value="1"/>
</dbReference>
<dbReference type="PANTHER" id="PTHR35603">
    <property type="match status" value="1"/>
</dbReference>
<keyword evidence="4" id="KW-0472">Membrane</keyword>
<organism evidence="9">
    <name type="scientific">Methyloraptor flagellatus</name>
    <dbReference type="NCBI Taxonomy" id="3162530"/>
    <lineage>
        <taxon>Bacteria</taxon>
        <taxon>Pseudomonadati</taxon>
        <taxon>Pseudomonadota</taxon>
        <taxon>Alphaproteobacteria</taxon>
        <taxon>Hyphomicrobiales</taxon>
        <taxon>Ancalomicrobiaceae</taxon>
        <taxon>Methyloraptor</taxon>
    </lineage>
</organism>
<feature type="chain" id="PRO_5043817925" description="17 kDa surface antigen" evidence="7">
    <location>
        <begin position="22"/>
        <end position="153"/>
    </location>
</feature>
<comment type="subcellular location">
    <subcellularLocation>
        <location evidence="1">Cell outer membrane</location>
        <topology evidence="1">Lipid-anchor</topology>
    </subcellularLocation>
</comment>
<dbReference type="InterPro" id="IPR008816">
    <property type="entry name" value="Gly_zipper_2TM_dom"/>
</dbReference>
<dbReference type="GO" id="GO:0009279">
    <property type="term" value="C:cell outer membrane"/>
    <property type="evidence" value="ECO:0007669"/>
    <property type="project" value="UniProtKB-SubCell"/>
</dbReference>
<dbReference type="PROSITE" id="PS51257">
    <property type="entry name" value="PROKAR_LIPOPROTEIN"/>
    <property type="match status" value="1"/>
</dbReference>
<gene>
    <name evidence="9" type="ORF">ABS361_12155</name>
</gene>
<sequence length="153" mass="15377">MKSNFAVVIGFAAVLAGCADAGPKQSLGTVTGALAGGLIGSQFGGGSGKVLAAGAGAALGALLGGDIGRNLDDRDRELAAQAEYDALEAGPAGSARQWRGPSGHTGSITPGPAYAVNQYTCRDYTHTIYIDGKPQTARGTACRQPDGTWRPLS</sequence>
<reference evidence="9" key="1">
    <citation type="submission" date="2024-06" db="EMBL/GenBank/DDBJ databases">
        <title>Methylostella associata gen. nov., sp. nov., a novel Ancalomicrobiaceae-affiliated facultatively methylotrophic bacteria that feed on methanotrophs of the genus Methylococcus.</title>
        <authorList>
            <person name="Saltykova V."/>
            <person name="Danilova O.V."/>
            <person name="Oshkin I.Y."/>
            <person name="Belova S.E."/>
            <person name="Pimenov N.V."/>
            <person name="Dedysh S.N."/>
        </authorList>
    </citation>
    <scope>NUCLEOTIDE SEQUENCE</scope>
    <source>
        <strain evidence="9">S20</strain>
    </source>
</reference>
<dbReference type="RefSeq" id="WP_407047970.1">
    <property type="nucleotide sequence ID" value="NZ_CP158568.1"/>
</dbReference>
<evidence type="ECO:0000256" key="5">
    <source>
        <dbReference type="ARBA" id="ARBA00023288"/>
    </source>
</evidence>
<evidence type="ECO:0000259" key="8">
    <source>
        <dbReference type="Pfam" id="PF05433"/>
    </source>
</evidence>
<dbReference type="InterPro" id="IPR016364">
    <property type="entry name" value="Surface_antigen_Rickettsia"/>
</dbReference>
<evidence type="ECO:0000256" key="2">
    <source>
        <dbReference type="ARBA" id="ARBA00008681"/>
    </source>
</evidence>
<name>A0AAU7X491_9HYPH</name>